<feature type="domain" description="TM2" evidence="10">
    <location>
        <begin position="137"/>
        <end position="183"/>
    </location>
</feature>
<dbReference type="EnsemblMetazoa" id="XM_030985885">
    <property type="protein sequence ID" value="XP_030841745"/>
    <property type="gene ID" value="LOC586237"/>
</dbReference>
<name>A0A7M7NUJ8_STRPU</name>
<dbReference type="PANTHER" id="PTHR21016">
    <property type="entry name" value="BETA-AMYLOID BINDING PROTEIN-RELATED"/>
    <property type="match status" value="1"/>
</dbReference>
<evidence type="ECO:0000256" key="6">
    <source>
        <dbReference type="ARBA" id="ARBA00023136"/>
    </source>
</evidence>
<feature type="transmembrane region" description="Helical" evidence="8">
    <location>
        <begin position="168"/>
        <end position="193"/>
    </location>
</feature>
<comment type="similarity">
    <text evidence="2">Belongs to the TM2 family.</text>
</comment>
<dbReference type="PANTHER" id="PTHR21016:SF4">
    <property type="entry name" value="TM2 DOMAIN-CONTAINING PROTEIN 2"/>
    <property type="match status" value="1"/>
</dbReference>
<dbReference type="OrthoDB" id="408511at2759"/>
<dbReference type="GeneID" id="586237"/>
<keyword evidence="12" id="KW-1185">Reference proteome</keyword>
<comment type="subcellular location">
    <subcellularLocation>
        <location evidence="1">Membrane</location>
        <topology evidence="1">Multi-pass membrane protein</topology>
    </subcellularLocation>
</comment>
<reference evidence="11" key="2">
    <citation type="submission" date="2021-01" db="UniProtKB">
        <authorList>
            <consortium name="EnsemblMetazoa"/>
        </authorList>
    </citation>
    <scope>IDENTIFICATION</scope>
</reference>
<keyword evidence="4 9" id="KW-0732">Signal</keyword>
<dbReference type="GO" id="GO:0016020">
    <property type="term" value="C:membrane"/>
    <property type="evidence" value="ECO:0007669"/>
    <property type="project" value="UniProtKB-SubCell"/>
</dbReference>
<dbReference type="InParanoid" id="A0A7M7NUJ8"/>
<keyword evidence="3 8" id="KW-0812">Transmembrane</keyword>
<evidence type="ECO:0000259" key="10">
    <source>
        <dbReference type="Pfam" id="PF05154"/>
    </source>
</evidence>
<feature type="signal peptide" evidence="9">
    <location>
        <begin position="1"/>
        <end position="22"/>
    </location>
</feature>
<dbReference type="Pfam" id="PF05154">
    <property type="entry name" value="TM2"/>
    <property type="match status" value="1"/>
</dbReference>
<protein>
    <recommendedName>
        <fullName evidence="10">TM2 domain-containing protein</fullName>
    </recommendedName>
</protein>
<feature type="chain" id="PRO_5029818182" description="TM2 domain-containing protein" evidence="9">
    <location>
        <begin position="23"/>
        <end position="200"/>
    </location>
</feature>
<dbReference type="AlphaFoldDB" id="A0A7M7NUJ8"/>
<evidence type="ECO:0000256" key="5">
    <source>
        <dbReference type="ARBA" id="ARBA00022989"/>
    </source>
</evidence>
<sequence length="200" mass="22367">MAAPMNLFIILCYFSFLVVCLTEVSSKILSENDRIIVPEHEECYTEECGVEYNPVEPLVKCSFLPDDFIECDAPEDLKGNETLRRELGTGCSKYGREKYQDVQKSPVICRVLPGIECHGNRTFIKDNIPCLKFEGQHFISTLIFSIFLGFFGVDRFCMGHVPTAVGKLLTLGGLGVWWIVDIVLLVTGGLMLADGSNWCP</sequence>
<accession>A0A7M7NUJ8</accession>
<organism evidence="11 12">
    <name type="scientific">Strongylocentrotus purpuratus</name>
    <name type="common">Purple sea urchin</name>
    <dbReference type="NCBI Taxonomy" id="7668"/>
    <lineage>
        <taxon>Eukaryota</taxon>
        <taxon>Metazoa</taxon>
        <taxon>Echinodermata</taxon>
        <taxon>Eleutherozoa</taxon>
        <taxon>Echinozoa</taxon>
        <taxon>Echinoidea</taxon>
        <taxon>Euechinoidea</taxon>
        <taxon>Echinacea</taxon>
        <taxon>Camarodonta</taxon>
        <taxon>Echinidea</taxon>
        <taxon>Strongylocentrotidae</taxon>
        <taxon>Strongylocentrotus</taxon>
    </lineage>
</organism>
<evidence type="ECO:0000256" key="1">
    <source>
        <dbReference type="ARBA" id="ARBA00004141"/>
    </source>
</evidence>
<dbReference type="InterPro" id="IPR050932">
    <property type="entry name" value="TM2D1-3-like"/>
</dbReference>
<dbReference type="Proteomes" id="UP000007110">
    <property type="component" value="Unassembled WGS sequence"/>
</dbReference>
<evidence type="ECO:0000256" key="7">
    <source>
        <dbReference type="ARBA" id="ARBA00023180"/>
    </source>
</evidence>
<keyword evidence="5 8" id="KW-1133">Transmembrane helix</keyword>
<evidence type="ECO:0000313" key="11">
    <source>
        <dbReference type="EnsemblMetazoa" id="XP_030841745"/>
    </source>
</evidence>
<dbReference type="RefSeq" id="XP_030841745.1">
    <property type="nucleotide sequence ID" value="XM_030985885.1"/>
</dbReference>
<evidence type="ECO:0000256" key="9">
    <source>
        <dbReference type="SAM" id="SignalP"/>
    </source>
</evidence>
<dbReference type="FunCoup" id="A0A7M7NUJ8">
    <property type="interactions" value="921"/>
</dbReference>
<dbReference type="CTD" id="83877"/>
<evidence type="ECO:0000256" key="2">
    <source>
        <dbReference type="ARBA" id="ARBA00008284"/>
    </source>
</evidence>
<evidence type="ECO:0000256" key="3">
    <source>
        <dbReference type="ARBA" id="ARBA00022692"/>
    </source>
</evidence>
<dbReference type="InterPro" id="IPR007829">
    <property type="entry name" value="TM2"/>
</dbReference>
<keyword evidence="6 8" id="KW-0472">Membrane</keyword>
<proteinExistence type="inferred from homology"/>
<feature type="transmembrane region" description="Helical" evidence="8">
    <location>
        <begin position="137"/>
        <end position="156"/>
    </location>
</feature>
<evidence type="ECO:0000256" key="8">
    <source>
        <dbReference type="SAM" id="Phobius"/>
    </source>
</evidence>
<evidence type="ECO:0000313" key="12">
    <source>
        <dbReference type="Proteomes" id="UP000007110"/>
    </source>
</evidence>
<keyword evidence="7" id="KW-0325">Glycoprotein</keyword>
<reference evidence="12" key="1">
    <citation type="submission" date="2015-02" db="EMBL/GenBank/DDBJ databases">
        <title>Genome sequencing for Strongylocentrotus purpuratus.</title>
        <authorList>
            <person name="Murali S."/>
            <person name="Liu Y."/>
            <person name="Vee V."/>
            <person name="English A."/>
            <person name="Wang M."/>
            <person name="Skinner E."/>
            <person name="Han Y."/>
            <person name="Muzny D.M."/>
            <person name="Worley K.C."/>
            <person name="Gibbs R.A."/>
        </authorList>
    </citation>
    <scope>NUCLEOTIDE SEQUENCE</scope>
</reference>
<dbReference type="OMA" id="PIDHKGN"/>
<evidence type="ECO:0000256" key="4">
    <source>
        <dbReference type="ARBA" id="ARBA00022729"/>
    </source>
</evidence>